<dbReference type="RefSeq" id="WP_080842106.1">
    <property type="nucleotide sequence ID" value="NZ_LT009723.1"/>
</dbReference>
<sequence length="72" mass="8009">MLPDLSAPVTLLGSLFFAVSAFGLGWLIGRAHRALQRRNQINYIEAIRQGMLRQAAADDHHHRARMGLTQGD</sequence>
<proteinExistence type="predicted"/>
<keyword evidence="1" id="KW-0812">Transmembrane</keyword>
<dbReference type="Proteomes" id="UP000191988">
    <property type="component" value="Unassembled WGS sequence"/>
</dbReference>
<evidence type="ECO:0000313" key="2">
    <source>
        <dbReference type="EMBL" id="CUX19893.1"/>
    </source>
</evidence>
<name>A0A1S7PDQ5_9HYPH</name>
<gene>
    <name evidence="2" type="ORF">AGR3A_Cc250115</name>
</gene>
<keyword evidence="3" id="KW-1185">Reference proteome</keyword>
<evidence type="ECO:0000313" key="3">
    <source>
        <dbReference type="Proteomes" id="UP000191988"/>
    </source>
</evidence>
<protein>
    <submittedName>
        <fullName evidence="2">Uncharacterized protein</fullName>
    </submittedName>
</protein>
<feature type="transmembrane region" description="Helical" evidence="1">
    <location>
        <begin position="6"/>
        <end position="28"/>
    </location>
</feature>
<keyword evidence="1" id="KW-1133">Transmembrane helix</keyword>
<evidence type="ECO:0000256" key="1">
    <source>
        <dbReference type="SAM" id="Phobius"/>
    </source>
</evidence>
<dbReference type="STRING" id="1183432.AGR3A_Cc250115"/>
<dbReference type="AlphaFoldDB" id="A0A1S7PDQ5"/>
<dbReference type="EMBL" id="FBWK01000018">
    <property type="protein sequence ID" value="CUX19893.1"/>
    <property type="molecule type" value="Genomic_DNA"/>
</dbReference>
<reference evidence="3" key="1">
    <citation type="submission" date="2016-01" db="EMBL/GenBank/DDBJ databases">
        <authorList>
            <person name="Regsiter A."/>
            <person name="william w."/>
        </authorList>
    </citation>
    <scope>NUCLEOTIDE SEQUENCE [LARGE SCALE GENOMIC DNA]</scope>
    <source>
        <strain evidence="3">CFBP 6623</strain>
    </source>
</reference>
<organism evidence="2 3">
    <name type="scientific">Agrobacterium tomkonis CFBP 6623</name>
    <dbReference type="NCBI Taxonomy" id="1183432"/>
    <lineage>
        <taxon>Bacteria</taxon>
        <taxon>Pseudomonadati</taxon>
        <taxon>Pseudomonadota</taxon>
        <taxon>Alphaproteobacteria</taxon>
        <taxon>Hyphomicrobiales</taxon>
        <taxon>Rhizobiaceae</taxon>
        <taxon>Rhizobium/Agrobacterium group</taxon>
        <taxon>Agrobacterium</taxon>
        <taxon>Agrobacterium tumefaciens complex</taxon>
    </lineage>
</organism>
<accession>A0A1S7PDQ5</accession>
<keyword evidence="1" id="KW-0472">Membrane</keyword>